<dbReference type="RefSeq" id="WP_244614637.1">
    <property type="nucleotide sequence ID" value="NZ_JBHSJH010000003.1"/>
</dbReference>
<gene>
    <name evidence="1" type="ORF">ACFPDQ_08410</name>
</gene>
<sequence>MTEYNYDYIRAVSYQHESINVEKSKYGSLDSFKMSVHDRFKKIPQKIVLHFECFKPWEFKEDVLYKDVVILFIPD</sequence>
<accession>A0ABV9TE91</accession>
<evidence type="ECO:0000313" key="2">
    <source>
        <dbReference type="Proteomes" id="UP001595926"/>
    </source>
</evidence>
<dbReference type="Proteomes" id="UP001595926">
    <property type="component" value="Unassembled WGS sequence"/>
</dbReference>
<evidence type="ECO:0000313" key="1">
    <source>
        <dbReference type="EMBL" id="MFC4893069.1"/>
    </source>
</evidence>
<proteinExistence type="predicted"/>
<reference evidence="2" key="1">
    <citation type="journal article" date="2019" name="Int. J. Syst. Evol. Microbiol.">
        <title>The Global Catalogue of Microorganisms (GCM) 10K type strain sequencing project: providing services to taxonomists for standard genome sequencing and annotation.</title>
        <authorList>
            <consortium name="The Broad Institute Genomics Platform"/>
            <consortium name="The Broad Institute Genome Sequencing Center for Infectious Disease"/>
            <person name="Wu L."/>
            <person name="Ma J."/>
        </authorList>
    </citation>
    <scope>NUCLEOTIDE SEQUENCE [LARGE SCALE GENOMIC DNA]</scope>
    <source>
        <strain evidence="2">CGMCC 1.13718</strain>
    </source>
</reference>
<protein>
    <submittedName>
        <fullName evidence="1">Uncharacterized protein</fullName>
    </submittedName>
</protein>
<dbReference type="EMBL" id="JBHSJH010000003">
    <property type="protein sequence ID" value="MFC4893069.1"/>
    <property type="molecule type" value="Genomic_DNA"/>
</dbReference>
<comment type="caution">
    <text evidence="1">The sequence shown here is derived from an EMBL/GenBank/DDBJ whole genome shotgun (WGS) entry which is preliminary data.</text>
</comment>
<keyword evidence="2" id="KW-1185">Reference proteome</keyword>
<name>A0ABV9TE91_9GAMM</name>
<organism evidence="1 2">
    <name type="scientific">Pseudofrancisella aestuarii</name>
    <dbReference type="NCBI Taxonomy" id="2670347"/>
    <lineage>
        <taxon>Bacteria</taxon>
        <taxon>Pseudomonadati</taxon>
        <taxon>Pseudomonadota</taxon>
        <taxon>Gammaproteobacteria</taxon>
        <taxon>Thiotrichales</taxon>
        <taxon>Francisellaceae</taxon>
        <taxon>Pseudofrancisella</taxon>
    </lineage>
</organism>